<dbReference type="Gramene" id="OIT26450">
    <property type="protein sequence ID" value="OIT26450"/>
    <property type="gene ID" value="A4A49_36451"/>
</dbReference>
<reference evidence="2" key="1">
    <citation type="submission" date="2016-11" db="EMBL/GenBank/DDBJ databases">
        <title>The genome of Nicotiana attenuata.</title>
        <authorList>
            <person name="Xu S."/>
            <person name="Brockmoeller T."/>
            <person name="Gaquerel E."/>
            <person name="Navarro A."/>
            <person name="Kuhl H."/>
            <person name="Gase K."/>
            <person name="Ling Z."/>
            <person name="Zhou W."/>
            <person name="Kreitzer C."/>
            <person name="Stanke M."/>
            <person name="Tang H."/>
            <person name="Lyons E."/>
            <person name="Pandey P."/>
            <person name="Pandey S.P."/>
            <person name="Timmermann B."/>
            <person name="Baldwin I.T."/>
        </authorList>
    </citation>
    <scope>NUCLEOTIDE SEQUENCE [LARGE SCALE GENOMIC DNA]</scope>
    <source>
        <strain evidence="2">UT</strain>
    </source>
</reference>
<protein>
    <submittedName>
        <fullName evidence="2">Uncharacterized protein</fullName>
    </submittedName>
</protein>
<dbReference type="EMBL" id="MJEQ01002818">
    <property type="protein sequence ID" value="OIT26450.1"/>
    <property type="molecule type" value="Genomic_DNA"/>
</dbReference>
<comment type="caution">
    <text evidence="2">The sequence shown here is derived from an EMBL/GenBank/DDBJ whole genome shotgun (WGS) entry which is preliminary data.</text>
</comment>
<evidence type="ECO:0000313" key="3">
    <source>
        <dbReference type="Proteomes" id="UP000187609"/>
    </source>
</evidence>
<dbReference type="SMR" id="A0A1J6K8J8"/>
<evidence type="ECO:0000256" key="1">
    <source>
        <dbReference type="SAM" id="Coils"/>
    </source>
</evidence>
<dbReference type="Proteomes" id="UP000187609">
    <property type="component" value="Unassembled WGS sequence"/>
</dbReference>
<keyword evidence="1" id="KW-0175">Coiled coil</keyword>
<accession>A0A1J6K8J8</accession>
<evidence type="ECO:0000313" key="2">
    <source>
        <dbReference type="EMBL" id="OIT26450.1"/>
    </source>
</evidence>
<organism evidence="2 3">
    <name type="scientific">Nicotiana attenuata</name>
    <name type="common">Coyote tobacco</name>
    <dbReference type="NCBI Taxonomy" id="49451"/>
    <lineage>
        <taxon>Eukaryota</taxon>
        <taxon>Viridiplantae</taxon>
        <taxon>Streptophyta</taxon>
        <taxon>Embryophyta</taxon>
        <taxon>Tracheophyta</taxon>
        <taxon>Spermatophyta</taxon>
        <taxon>Magnoliopsida</taxon>
        <taxon>eudicotyledons</taxon>
        <taxon>Gunneridae</taxon>
        <taxon>Pentapetalae</taxon>
        <taxon>asterids</taxon>
        <taxon>lamiids</taxon>
        <taxon>Solanales</taxon>
        <taxon>Solanaceae</taxon>
        <taxon>Nicotianoideae</taxon>
        <taxon>Nicotianeae</taxon>
        <taxon>Nicotiana</taxon>
    </lineage>
</organism>
<name>A0A1J6K8J8_NICAT</name>
<proteinExistence type="predicted"/>
<gene>
    <name evidence="2" type="ORF">A4A49_36451</name>
</gene>
<sequence>MIHSTLWRSNTFHENIIAEALEHQAKLVIAKLAKIKAEMKQQEATSVDQHSKATEEIRSLKQLLAQKEAYSGKLVLDFTQVTEDLRVAKDNVKFLEASLHPLRKNLNASKTEKVELRVEKDPMVAMYKALTLQSKNSLNMMFL</sequence>
<dbReference type="AlphaFoldDB" id="A0A1J6K8J8"/>
<feature type="coiled-coil region" evidence="1">
    <location>
        <begin position="18"/>
        <end position="45"/>
    </location>
</feature>
<keyword evidence="3" id="KW-1185">Reference proteome</keyword>